<reference evidence="2 3" key="1">
    <citation type="submission" date="2018-01" db="EMBL/GenBank/DDBJ databases">
        <title>Halomonas endophytica sp. nov., isolated from storage liquid in the stems of Populus euphratica.</title>
        <authorList>
            <person name="Chen C."/>
        </authorList>
    </citation>
    <scope>NUCLEOTIDE SEQUENCE [LARGE SCALE GENOMIC DNA]</scope>
    <source>
        <strain evidence="2 3">DSM 26881</strain>
    </source>
</reference>
<protein>
    <submittedName>
        <fullName evidence="2">Uncharacterized protein</fullName>
    </submittedName>
</protein>
<dbReference type="RefSeq" id="WP_102629763.1">
    <property type="nucleotide sequence ID" value="NZ_PDOH01000049.1"/>
</dbReference>
<name>A0A2N7TFZ1_9GAMM</name>
<sequence length="234" mass="26223">MLDVVTTSFFIKSPTFDKAAFEYHSSELFDQWDAQVEAHLQLPDYALTLVLEEGSIKGKGRVAAAAAAFYFGIGAYGDFMSGLGTVRDQAAYISNVLFEQAKGEFACSSERGNTKRTGGEIIYLQRLFERVQHGALTPEQAIREVKSRWGEEAASSPGFMRELAANLEEAPRFPEQLSLMDESWPDCLDLEPLDKEPGPRTPRSPDFPIPQHYRIEISRPSKGDKRKVKLTKVR</sequence>
<dbReference type="OrthoDB" id="6881333at2"/>
<proteinExistence type="predicted"/>
<organism evidence="2 3">
    <name type="scientific">Halomonas heilongjiangensis</name>
    <dbReference type="NCBI Taxonomy" id="1387883"/>
    <lineage>
        <taxon>Bacteria</taxon>
        <taxon>Pseudomonadati</taxon>
        <taxon>Pseudomonadota</taxon>
        <taxon>Gammaproteobacteria</taxon>
        <taxon>Oceanospirillales</taxon>
        <taxon>Halomonadaceae</taxon>
        <taxon>Halomonas</taxon>
    </lineage>
</organism>
<feature type="compositionally biased region" description="Pro residues" evidence="1">
    <location>
        <begin position="199"/>
        <end position="208"/>
    </location>
</feature>
<evidence type="ECO:0000313" key="2">
    <source>
        <dbReference type="EMBL" id="PMR67101.1"/>
    </source>
</evidence>
<feature type="compositionally biased region" description="Basic residues" evidence="1">
    <location>
        <begin position="224"/>
        <end position="234"/>
    </location>
</feature>
<dbReference type="AlphaFoldDB" id="A0A2N7TFZ1"/>
<comment type="caution">
    <text evidence="2">The sequence shown here is derived from an EMBL/GenBank/DDBJ whole genome shotgun (WGS) entry which is preliminary data.</text>
</comment>
<keyword evidence="3" id="KW-1185">Reference proteome</keyword>
<feature type="region of interest" description="Disordered" evidence="1">
    <location>
        <begin position="188"/>
        <end position="234"/>
    </location>
</feature>
<dbReference type="Proteomes" id="UP000235346">
    <property type="component" value="Unassembled WGS sequence"/>
</dbReference>
<accession>A0A2N7TFZ1</accession>
<feature type="compositionally biased region" description="Basic and acidic residues" evidence="1">
    <location>
        <begin position="213"/>
        <end position="223"/>
    </location>
</feature>
<dbReference type="EMBL" id="PNRE01000100">
    <property type="protein sequence ID" value="PMR67101.1"/>
    <property type="molecule type" value="Genomic_DNA"/>
</dbReference>
<evidence type="ECO:0000313" key="3">
    <source>
        <dbReference type="Proteomes" id="UP000235346"/>
    </source>
</evidence>
<evidence type="ECO:0000256" key="1">
    <source>
        <dbReference type="SAM" id="MobiDB-lite"/>
    </source>
</evidence>
<gene>
    <name evidence="2" type="ORF">C1H66_20695</name>
</gene>